<dbReference type="PRINTS" id="PR00260">
    <property type="entry name" value="CHEMTRNSDUCR"/>
</dbReference>
<reference evidence="6" key="1">
    <citation type="journal article" date="2019" name="Int. J. Syst. Evol. Microbiol.">
        <title>The Global Catalogue of Microorganisms (GCM) 10K type strain sequencing project: providing services to taxonomists for standard genome sequencing and annotation.</title>
        <authorList>
            <consortium name="The Broad Institute Genomics Platform"/>
            <consortium name="The Broad Institute Genome Sequencing Center for Infectious Disease"/>
            <person name="Wu L."/>
            <person name="Ma J."/>
        </authorList>
    </citation>
    <scope>NUCLEOTIDE SEQUENCE [LARGE SCALE GENOMIC DNA]</scope>
    <source>
        <strain evidence="6">CCM 7491</strain>
    </source>
</reference>
<accession>A0ABV7NGY1</accession>
<dbReference type="Gene3D" id="1.10.287.950">
    <property type="entry name" value="Methyl-accepting chemotaxis protein"/>
    <property type="match status" value="1"/>
</dbReference>
<comment type="caution">
    <text evidence="5">The sequence shown here is derived from an EMBL/GenBank/DDBJ whole genome shotgun (WGS) entry which is preliminary data.</text>
</comment>
<protein>
    <submittedName>
        <fullName evidence="5">Methyl-accepting chemotaxis protein</fullName>
    </submittedName>
</protein>
<evidence type="ECO:0000313" key="6">
    <source>
        <dbReference type="Proteomes" id="UP001595681"/>
    </source>
</evidence>
<dbReference type="InterPro" id="IPR004089">
    <property type="entry name" value="MCPsignal_dom"/>
</dbReference>
<gene>
    <name evidence="5" type="ORF">ACFOKF_09310</name>
</gene>
<dbReference type="Proteomes" id="UP001595681">
    <property type="component" value="Unassembled WGS sequence"/>
</dbReference>
<dbReference type="PANTHER" id="PTHR32089:SF112">
    <property type="entry name" value="LYSOZYME-LIKE PROTEIN-RELATED"/>
    <property type="match status" value="1"/>
</dbReference>
<feature type="domain" description="Methyl-accepting transducer" evidence="4">
    <location>
        <begin position="8"/>
        <end position="255"/>
    </location>
</feature>
<name>A0ABV7NGY1_9SPHN</name>
<dbReference type="PANTHER" id="PTHR32089">
    <property type="entry name" value="METHYL-ACCEPTING CHEMOTAXIS PROTEIN MCPB"/>
    <property type="match status" value="1"/>
</dbReference>
<dbReference type="InterPro" id="IPR004090">
    <property type="entry name" value="Chemotax_Me-accpt_rcpt"/>
</dbReference>
<evidence type="ECO:0000256" key="1">
    <source>
        <dbReference type="ARBA" id="ARBA00023224"/>
    </source>
</evidence>
<evidence type="ECO:0000256" key="3">
    <source>
        <dbReference type="PROSITE-ProRule" id="PRU00284"/>
    </source>
</evidence>
<keyword evidence="1 3" id="KW-0807">Transducer</keyword>
<dbReference type="EMBL" id="JBHRVU010000004">
    <property type="protein sequence ID" value="MFC3441386.1"/>
    <property type="molecule type" value="Genomic_DNA"/>
</dbReference>
<dbReference type="SUPFAM" id="SSF58104">
    <property type="entry name" value="Methyl-accepting chemotaxis protein (MCP) signaling domain"/>
    <property type="match status" value="1"/>
</dbReference>
<keyword evidence="6" id="KW-1185">Reference proteome</keyword>
<dbReference type="Pfam" id="PF00015">
    <property type="entry name" value="MCPsignal"/>
    <property type="match status" value="1"/>
</dbReference>
<evidence type="ECO:0000259" key="4">
    <source>
        <dbReference type="PROSITE" id="PS50111"/>
    </source>
</evidence>
<evidence type="ECO:0000313" key="5">
    <source>
        <dbReference type="EMBL" id="MFC3441386.1"/>
    </source>
</evidence>
<dbReference type="RefSeq" id="WP_380795277.1">
    <property type="nucleotide sequence ID" value="NZ_JBHRVU010000004.1"/>
</dbReference>
<sequence>MLADLGERSGDIALQCSETAGFLGELNLRIQGDSARLANLQRNMDTLAASQGESVAAAQELSLTARRAGRIIADGHEVIGLSLGEVAGLVAHVTGLEDHLRRFLTVIEAVDDISEELGAIARQTRLLGVNAAIEAARGGAATQGFAVVADEIRRLAGQAGESAASVGDKLGQLDRDARALIGGVEANIVRGRDVGTHIDRLRLSMAEIASLVTQFGDRSEAIATCTDAADGDVSALRQGLALFSRSSSESALRVDVAREQLEGLEGMANAMLNTAAHGPQKTRNSRYIAMAEDGAQEVATLIEQAVADGQLSLADLFDTDYRPIAGSDPVQYLNGFTRFADAMIQPLIDRHTAQDSAIIGCCLLDMNGYLPTHVSVRSQSQRAGMREWNMEHARNRQIFMDAQTRRALDEEGDFFLFTYRQDLGEGRYRALRSVFVPLVFAGRRWGLYEVGYLI</sequence>
<dbReference type="SMART" id="SM00283">
    <property type="entry name" value="MA"/>
    <property type="match status" value="1"/>
</dbReference>
<organism evidence="5 6">
    <name type="scientific">Sphingobium rhizovicinum</name>
    <dbReference type="NCBI Taxonomy" id="432308"/>
    <lineage>
        <taxon>Bacteria</taxon>
        <taxon>Pseudomonadati</taxon>
        <taxon>Pseudomonadota</taxon>
        <taxon>Alphaproteobacteria</taxon>
        <taxon>Sphingomonadales</taxon>
        <taxon>Sphingomonadaceae</taxon>
        <taxon>Sphingobium</taxon>
    </lineage>
</organism>
<evidence type="ECO:0000256" key="2">
    <source>
        <dbReference type="ARBA" id="ARBA00029447"/>
    </source>
</evidence>
<proteinExistence type="inferred from homology"/>
<dbReference type="PROSITE" id="PS50111">
    <property type="entry name" value="CHEMOTAXIS_TRANSDUC_2"/>
    <property type="match status" value="1"/>
</dbReference>
<comment type="similarity">
    <text evidence="2">Belongs to the methyl-accepting chemotaxis (MCP) protein family.</text>
</comment>